<accession>A0A183Q075</accession>
<evidence type="ECO:0000313" key="2">
    <source>
        <dbReference type="Proteomes" id="UP000269396"/>
    </source>
</evidence>
<keyword evidence="2" id="KW-1185">Reference proteome</keyword>
<dbReference type="STRING" id="31246.A0A183Q075"/>
<reference evidence="1 2" key="1">
    <citation type="submission" date="2018-11" db="EMBL/GenBank/DDBJ databases">
        <authorList>
            <consortium name="Pathogen Informatics"/>
        </authorList>
    </citation>
    <scope>NUCLEOTIDE SEQUENCE [LARGE SCALE GENOMIC DNA]</scope>
    <source>
        <strain>Denwood</strain>
        <strain evidence="2">Zambia</strain>
    </source>
</reference>
<name>A0A183Q075_9TREM</name>
<dbReference type="EMBL" id="UZAL01043479">
    <property type="protein sequence ID" value="VDP81367.1"/>
    <property type="molecule type" value="Genomic_DNA"/>
</dbReference>
<protein>
    <submittedName>
        <fullName evidence="1">Uncharacterized protein</fullName>
    </submittedName>
</protein>
<sequence>MPTDQQLFLNIPKPIKSKITTDGSGNYMIDDGTSKYMYLYIVSIGLRKLCNFIEFMN</sequence>
<gene>
    <name evidence="1" type="ORF">SMTD_LOCUS20011</name>
</gene>
<evidence type="ECO:0000313" key="1">
    <source>
        <dbReference type="EMBL" id="VDP81367.1"/>
    </source>
</evidence>
<organism evidence="1 2">
    <name type="scientific">Schistosoma mattheei</name>
    <dbReference type="NCBI Taxonomy" id="31246"/>
    <lineage>
        <taxon>Eukaryota</taxon>
        <taxon>Metazoa</taxon>
        <taxon>Spiralia</taxon>
        <taxon>Lophotrochozoa</taxon>
        <taxon>Platyhelminthes</taxon>
        <taxon>Trematoda</taxon>
        <taxon>Digenea</taxon>
        <taxon>Strigeidida</taxon>
        <taxon>Schistosomatoidea</taxon>
        <taxon>Schistosomatidae</taxon>
        <taxon>Schistosoma</taxon>
    </lineage>
</organism>
<proteinExistence type="predicted"/>
<dbReference type="Proteomes" id="UP000269396">
    <property type="component" value="Unassembled WGS sequence"/>
</dbReference>
<dbReference type="AlphaFoldDB" id="A0A183Q075"/>